<keyword evidence="1" id="KW-0812">Transmembrane</keyword>
<feature type="transmembrane region" description="Helical" evidence="1">
    <location>
        <begin position="146"/>
        <end position="165"/>
    </location>
</feature>
<evidence type="ECO:0000313" key="2">
    <source>
        <dbReference type="EMBL" id="KZW03369.1"/>
    </source>
</evidence>
<gene>
    <name evidence="2" type="ORF">EXIGLDRAFT_725811</name>
</gene>
<dbReference type="AlphaFoldDB" id="A0A165QBL1"/>
<keyword evidence="1" id="KW-0472">Membrane</keyword>
<name>A0A165QBL1_EXIGL</name>
<protein>
    <submittedName>
        <fullName evidence="2">Uncharacterized protein</fullName>
    </submittedName>
</protein>
<dbReference type="Proteomes" id="UP000077266">
    <property type="component" value="Unassembled WGS sequence"/>
</dbReference>
<accession>A0A165QBL1</accession>
<evidence type="ECO:0000256" key="1">
    <source>
        <dbReference type="SAM" id="Phobius"/>
    </source>
</evidence>
<feature type="transmembrane region" description="Helical" evidence="1">
    <location>
        <begin position="93"/>
        <end position="126"/>
    </location>
</feature>
<dbReference type="EMBL" id="KV425884">
    <property type="protein sequence ID" value="KZW03369.1"/>
    <property type="molecule type" value="Genomic_DNA"/>
</dbReference>
<sequence>MRAAAATTAPQNPIQSQSAAVRLGLSVSCVTVAAGLWGLYYMSKIIKHHFRVPRPSECILLASRLWLVGSILAYLQPNSSFEVRLCRSRKLSLFVCLACTVLGRQAAWCHALLECIACVGCIVALFKGDLPIPTTLSSRGICFQPSSAAICLSIPLCLAVAYSTLRRTRPELSVGSSRCLSNLRVASESPLARKDSMYHELDH</sequence>
<keyword evidence="1" id="KW-1133">Transmembrane helix</keyword>
<organism evidence="2 3">
    <name type="scientific">Exidia glandulosa HHB12029</name>
    <dbReference type="NCBI Taxonomy" id="1314781"/>
    <lineage>
        <taxon>Eukaryota</taxon>
        <taxon>Fungi</taxon>
        <taxon>Dikarya</taxon>
        <taxon>Basidiomycota</taxon>
        <taxon>Agaricomycotina</taxon>
        <taxon>Agaricomycetes</taxon>
        <taxon>Auriculariales</taxon>
        <taxon>Exidiaceae</taxon>
        <taxon>Exidia</taxon>
    </lineage>
</organism>
<proteinExistence type="predicted"/>
<reference evidence="2 3" key="1">
    <citation type="journal article" date="2016" name="Mol. Biol. Evol.">
        <title>Comparative Genomics of Early-Diverging Mushroom-Forming Fungi Provides Insights into the Origins of Lignocellulose Decay Capabilities.</title>
        <authorList>
            <person name="Nagy L.G."/>
            <person name="Riley R."/>
            <person name="Tritt A."/>
            <person name="Adam C."/>
            <person name="Daum C."/>
            <person name="Floudas D."/>
            <person name="Sun H."/>
            <person name="Yadav J.S."/>
            <person name="Pangilinan J."/>
            <person name="Larsson K.H."/>
            <person name="Matsuura K."/>
            <person name="Barry K."/>
            <person name="Labutti K."/>
            <person name="Kuo R."/>
            <person name="Ohm R.A."/>
            <person name="Bhattacharya S.S."/>
            <person name="Shirouzu T."/>
            <person name="Yoshinaga Y."/>
            <person name="Martin F.M."/>
            <person name="Grigoriev I.V."/>
            <person name="Hibbett D.S."/>
        </authorList>
    </citation>
    <scope>NUCLEOTIDE SEQUENCE [LARGE SCALE GENOMIC DNA]</scope>
    <source>
        <strain evidence="2 3">HHB12029</strain>
    </source>
</reference>
<keyword evidence="3" id="KW-1185">Reference proteome</keyword>
<dbReference type="InParanoid" id="A0A165QBL1"/>
<evidence type="ECO:0000313" key="3">
    <source>
        <dbReference type="Proteomes" id="UP000077266"/>
    </source>
</evidence>
<feature type="transmembrane region" description="Helical" evidence="1">
    <location>
        <begin position="20"/>
        <end position="41"/>
    </location>
</feature>